<dbReference type="AlphaFoldDB" id="A0A1H1KGP3"/>
<gene>
    <name evidence="2" type="ORF">SAMN05445850_7466</name>
</gene>
<reference evidence="3" key="1">
    <citation type="submission" date="2016-10" db="EMBL/GenBank/DDBJ databases">
        <authorList>
            <person name="Varghese N."/>
            <person name="Submissions S."/>
        </authorList>
    </citation>
    <scope>NUCLEOTIDE SEQUENCE [LARGE SCALE GENOMIC DNA]</scope>
    <source>
        <strain evidence="3">DUS833</strain>
    </source>
</reference>
<protein>
    <submittedName>
        <fullName evidence="2">Uncharacterized protein</fullName>
    </submittedName>
</protein>
<dbReference type="EMBL" id="FNKX01000004">
    <property type="protein sequence ID" value="SDR60959.1"/>
    <property type="molecule type" value="Genomic_DNA"/>
</dbReference>
<feature type="region of interest" description="Disordered" evidence="1">
    <location>
        <begin position="1"/>
        <end position="24"/>
    </location>
</feature>
<evidence type="ECO:0000313" key="2">
    <source>
        <dbReference type="EMBL" id="SDR60959.1"/>
    </source>
</evidence>
<sequence>MSKFGKFSPAAPKNARRGPNHLEGRKRELQDLIPAIARDGIAGVRHGLKLTVGKLAEFNDHEPGHRVEQGRVFFLRRTVLLQGAVLVVIRGGKQVYRATPCDAI</sequence>
<evidence type="ECO:0000256" key="1">
    <source>
        <dbReference type="SAM" id="MobiDB-lite"/>
    </source>
</evidence>
<accession>A0A1H1KGP3</accession>
<name>A0A1H1KGP3_9BURK</name>
<dbReference type="STRING" id="157910.SAMN05445850_7466"/>
<organism evidence="2 3">
    <name type="scientific">Paraburkholderia tuberum</name>
    <dbReference type="NCBI Taxonomy" id="157910"/>
    <lineage>
        <taxon>Bacteria</taxon>
        <taxon>Pseudomonadati</taxon>
        <taxon>Pseudomonadota</taxon>
        <taxon>Betaproteobacteria</taxon>
        <taxon>Burkholderiales</taxon>
        <taxon>Burkholderiaceae</taxon>
        <taxon>Paraburkholderia</taxon>
    </lineage>
</organism>
<evidence type="ECO:0000313" key="3">
    <source>
        <dbReference type="Proteomes" id="UP000199365"/>
    </source>
</evidence>
<dbReference type="Proteomes" id="UP000199365">
    <property type="component" value="Unassembled WGS sequence"/>
</dbReference>
<proteinExistence type="predicted"/>
<keyword evidence="3" id="KW-1185">Reference proteome</keyword>